<evidence type="ECO:0000256" key="6">
    <source>
        <dbReference type="ARBA" id="ARBA00022529"/>
    </source>
</evidence>
<gene>
    <name evidence="20" type="ORF">BaRGS_00000542</name>
</gene>
<evidence type="ECO:0000256" key="7">
    <source>
        <dbReference type="ARBA" id="ARBA00022588"/>
    </source>
</evidence>
<dbReference type="Proteomes" id="UP001519460">
    <property type="component" value="Unassembled WGS sequence"/>
</dbReference>
<keyword evidence="9 17" id="KW-0732">Signal</keyword>
<keyword evidence="14 16" id="KW-0472">Membrane</keyword>
<name>A0ABD0M9Y6_9CAEN</name>
<comment type="caution">
    <text evidence="20">The sequence shown here is derived from an EMBL/GenBank/DDBJ whole genome shotgun (WGS) entry which is preliminary data.</text>
</comment>
<keyword evidence="6" id="KW-0929">Antimicrobial</keyword>
<dbReference type="InterPro" id="IPR042307">
    <property type="entry name" value="Reeler_sf"/>
</dbReference>
<keyword evidence="15" id="KW-0325">Glycoprotein</keyword>
<dbReference type="PROSITE" id="PS50939">
    <property type="entry name" value="CYTOCHROME_B561"/>
    <property type="match status" value="1"/>
</dbReference>
<keyword evidence="4" id="KW-0813">Transport</keyword>
<reference evidence="20 21" key="1">
    <citation type="journal article" date="2023" name="Sci. Data">
        <title>Genome assembly of the Korean intertidal mud-creeper Batillaria attramentaria.</title>
        <authorList>
            <person name="Patra A.K."/>
            <person name="Ho P.T."/>
            <person name="Jun S."/>
            <person name="Lee S.J."/>
            <person name="Kim Y."/>
            <person name="Won Y.J."/>
        </authorList>
    </citation>
    <scope>NUCLEOTIDE SEQUENCE [LARGE SCALE GENOMIC DNA]</scope>
    <source>
        <strain evidence="20">Wonlab-2016</strain>
    </source>
</reference>
<protein>
    <recommendedName>
        <fullName evidence="22">Ferric-chelate reductase 1</fullName>
    </recommendedName>
</protein>
<feature type="transmembrane region" description="Helical" evidence="16">
    <location>
        <begin position="455"/>
        <end position="475"/>
    </location>
</feature>
<organism evidence="20 21">
    <name type="scientific">Batillaria attramentaria</name>
    <dbReference type="NCBI Taxonomy" id="370345"/>
    <lineage>
        <taxon>Eukaryota</taxon>
        <taxon>Metazoa</taxon>
        <taxon>Spiralia</taxon>
        <taxon>Lophotrochozoa</taxon>
        <taxon>Mollusca</taxon>
        <taxon>Gastropoda</taxon>
        <taxon>Caenogastropoda</taxon>
        <taxon>Sorbeoconcha</taxon>
        <taxon>Cerithioidea</taxon>
        <taxon>Batillariidae</taxon>
        <taxon>Batillaria</taxon>
    </lineage>
</organism>
<evidence type="ECO:0000256" key="10">
    <source>
        <dbReference type="ARBA" id="ARBA00022859"/>
    </source>
</evidence>
<dbReference type="InterPro" id="IPR051237">
    <property type="entry name" value="Ferric-chelate_Red/DefProt"/>
</dbReference>
<evidence type="ECO:0000259" key="18">
    <source>
        <dbReference type="PROSITE" id="PS50939"/>
    </source>
</evidence>
<dbReference type="CDD" id="cd08760">
    <property type="entry name" value="Cyt_b561_FRRS1_like"/>
    <property type="match status" value="1"/>
</dbReference>
<keyword evidence="11" id="KW-0249">Electron transport</keyword>
<feature type="transmembrane region" description="Helical" evidence="16">
    <location>
        <begin position="495"/>
        <end position="513"/>
    </location>
</feature>
<evidence type="ECO:0000256" key="13">
    <source>
        <dbReference type="ARBA" id="ARBA00023022"/>
    </source>
</evidence>
<feature type="domain" description="Cytochrome b561" evidence="18">
    <location>
        <begin position="377"/>
        <end position="589"/>
    </location>
</feature>
<evidence type="ECO:0000256" key="8">
    <source>
        <dbReference type="ARBA" id="ARBA00022692"/>
    </source>
</evidence>
<dbReference type="AlphaFoldDB" id="A0ABD0M9Y6"/>
<dbReference type="GO" id="GO:0045087">
    <property type="term" value="P:innate immune response"/>
    <property type="evidence" value="ECO:0007669"/>
    <property type="project" value="UniProtKB-KW"/>
</dbReference>
<dbReference type="GO" id="GO:0005576">
    <property type="term" value="C:extracellular region"/>
    <property type="evidence" value="ECO:0007669"/>
    <property type="project" value="UniProtKB-SubCell"/>
</dbReference>
<evidence type="ECO:0000256" key="17">
    <source>
        <dbReference type="SAM" id="SignalP"/>
    </source>
</evidence>
<evidence type="ECO:0000259" key="19">
    <source>
        <dbReference type="PROSITE" id="PS51019"/>
    </source>
</evidence>
<evidence type="ECO:0000256" key="1">
    <source>
        <dbReference type="ARBA" id="ARBA00004370"/>
    </source>
</evidence>
<dbReference type="Pfam" id="PF02014">
    <property type="entry name" value="Reeler"/>
    <property type="match status" value="1"/>
</dbReference>
<feature type="transmembrane region" description="Helical" evidence="16">
    <location>
        <begin position="561"/>
        <end position="580"/>
    </location>
</feature>
<keyword evidence="10" id="KW-0391">Immunity</keyword>
<dbReference type="Gene3D" id="2.60.40.4060">
    <property type="entry name" value="Reeler domain"/>
    <property type="match status" value="1"/>
</dbReference>
<keyword evidence="12 16" id="KW-1133">Transmembrane helix</keyword>
<keyword evidence="5" id="KW-0964">Secreted</keyword>
<feature type="chain" id="PRO_5044826207" description="Ferric-chelate reductase 1" evidence="17">
    <location>
        <begin position="23"/>
        <end position="619"/>
    </location>
</feature>
<dbReference type="SMART" id="SM00665">
    <property type="entry name" value="B561"/>
    <property type="match status" value="1"/>
</dbReference>
<feature type="transmembrane region" description="Helical" evidence="16">
    <location>
        <begin position="525"/>
        <end position="546"/>
    </location>
</feature>
<accession>A0ABD0M9Y6</accession>
<dbReference type="InterPro" id="IPR006593">
    <property type="entry name" value="Cyt_b561/ferric_Rdtase_TM"/>
</dbReference>
<dbReference type="PROSITE" id="PS51019">
    <property type="entry name" value="REELIN"/>
    <property type="match status" value="1"/>
</dbReference>
<dbReference type="PANTHER" id="PTHR45828">
    <property type="entry name" value="CYTOCHROME B561/FERRIC REDUCTASE TRANSMEMBRANE"/>
    <property type="match status" value="1"/>
</dbReference>
<dbReference type="Gene3D" id="1.20.120.1770">
    <property type="match status" value="1"/>
</dbReference>
<keyword evidence="7" id="KW-0399">Innate immunity</keyword>
<evidence type="ECO:0000256" key="2">
    <source>
        <dbReference type="ARBA" id="ARBA00004613"/>
    </source>
</evidence>
<dbReference type="PANTHER" id="PTHR45828:SF9">
    <property type="entry name" value="CELL WALL INTEGRITY AND STRESS RESPONSE COMPONENT 4-LIKE-RELATED"/>
    <property type="match status" value="1"/>
</dbReference>
<feature type="non-terminal residue" evidence="20">
    <location>
        <position position="1"/>
    </location>
</feature>
<dbReference type="InterPro" id="IPR002861">
    <property type="entry name" value="Reeler_dom"/>
</dbReference>
<evidence type="ECO:0000256" key="16">
    <source>
        <dbReference type="SAM" id="Phobius"/>
    </source>
</evidence>
<evidence type="ECO:0000256" key="3">
    <source>
        <dbReference type="ARBA" id="ARBA00008501"/>
    </source>
</evidence>
<proteinExistence type="inferred from homology"/>
<dbReference type="EMBL" id="JACVVK020000002">
    <property type="protein sequence ID" value="KAK7508303.1"/>
    <property type="molecule type" value="Genomic_DNA"/>
</dbReference>
<evidence type="ECO:0008006" key="22">
    <source>
        <dbReference type="Google" id="ProtNLM"/>
    </source>
</evidence>
<keyword evidence="21" id="KW-1185">Reference proteome</keyword>
<evidence type="ECO:0000256" key="4">
    <source>
        <dbReference type="ARBA" id="ARBA00022448"/>
    </source>
</evidence>
<keyword evidence="13" id="KW-0044">Antibiotic</keyword>
<feature type="non-terminal residue" evidence="20">
    <location>
        <position position="619"/>
    </location>
</feature>
<dbReference type="CDD" id="cd08544">
    <property type="entry name" value="Reeler"/>
    <property type="match status" value="1"/>
</dbReference>
<evidence type="ECO:0000256" key="9">
    <source>
        <dbReference type="ARBA" id="ARBA00022729"/>
    </source>
</evidence>
<comment type="similarity">
    <text evidence="3">Belongs to the insect defense protein family.</text>
</comment>
<feature type="signal peptide" evidence="17">
    <location>
        <begin position="1"/>
        <end position="22"/>
    </location>
</feature>
<dbReference type="GO" id="GO:0016020">
    <property type="term" value="C:membrane"/>
    <property type="evidence" value="ECO:0007669"/>
    <property type="project" value="UniProtKB-SubCell"/>
</dbReference>
<evidence type="ECO:0000256" key="12">
    <source>
        <dbReference type="ARBA" id="ARBA00022989"/>
    </source>
</evidence>
<evidence type="ECO:0000256" key="15">
    <source>
        <dbReference type="ARBA" id="ARBA00023180"/>
    </source>
</evidence>
<dbReference type="Pfam" id="PF03188">
    <property type="entry name" value="Cytochrom_B561"/>
    <property type="match status" value="1"/>
</dbReference>
<evidence type="ECO:0000313" key="20">
    <source>
        <dbReference type="EMBL" id="KAK7508303.1"/>
    </source>
</evidence>
<feature type="transmembrane region" description="Helical" evidence="16">
    <location>
        <begin position="414"/>
        <end position="434"/>
    </location>
</feature>
<dbReference type="GO" id="GO:0042742">
    <property type="term" value="P:defense response to bacterium"/>
    <property type="evidence" value="ECO:0007669"/>
    <property type="project" value="UniProtKB-KW"/>
</dbReference>
<evidence type="ECO:0000256" key="14">
    <source>
        <dbReference type="ARBA" id="ARBA00023136"/>
    </source>
</evidence>
<comment type="subcellular location">
    <subcellularLocation>
        <location evidence="1">Membrane</location>
    </subcellularLocation>
    <subcellularLocation>
        <location evidence="2">Secreted</location>
    </subcellularLocation>
</comment>
<evidence type="ECO:0000256" key="11">
    <source>
        <dbReference type="ARBA" id="ARBA00022982"/>
    </source>
</evidence>
<sequence>QFAHGLLLSLALLAAYRGFTDAFPDPSNIPLTACTTMTPQHGFSPSTELSPYVVLVSKSNYNPGDVVSDSNHRRIPFDAIPDETVDVMLRGLCGRQFQGFMVQARRADPADARYRANPSQAVGSFGAVAGSQYFCGSNRQALVHSERYNGTTILFNWTAPSQPQGHVQIKATFVERRSSYWTSVASVVIQDPRAAQISVDPDSLRTDFITPFSPSKRISETVIYLLLIFKCRHSFEEAVLETDIRCGETHGCFRQCGVTLCDFRVAWQSRAEGVWFDVMVRPLDVDRDQWLAGKDSVVECLADQDRVITHISYNGDHENEIISAAESADMLRDVQMAVTDGYLHCQFLRKMSTSGESRVYDLEQDWYLLLAQGLVDNGRKARHERLPLASARLVDLQSLDDVGPWTQDKLFIKIHGSVMAFAWIFCAGFGIVMARFTKPLWPAHKLCGRKVWFTVHRLCMILLGVLTLFGFILVFVEAEGLAHISAKEFQKLHPIVGIIITVFTVTQIVFGLFRPSADSKNRPVFNWGHWMLGMACQLLAVFNMALGLKLRKSGVHVSGPYILYAYAMYQVIMVIVLEIITCNIRIKERKQASYVIYERRNTIYSSTKEIMEGEANEPP</sequence>
<feature type="domain" description="Reelin" evidence="19">
    <location>
        <begin position="19"/>
        <end position="205"/>
    </location>
</feature>
<evidence type="ECO:0000256" key="5">
    <source>
        <dbReference type="ARBA" id="ARBA00022525"/>
    </source>
</evidence>
<keyword evidence="8 16" id="KW-0812">Transmembrane</keyword>
<evidence type="ECO:0000313" key="21">
    <source>
        <dbReference type="Proteomes" id="UP001519460"/>
    </source>
</evidence>